<organism evidence="17 18">
    <name type="scientific">Clostridium sartagoforme</name>
    <dbReference type="NCBI Taxonomy" id="84031"/>
    <lineage>
        <taxon>Bacteria</taxon>
        <taxon>Bacillati</taxon>
        <taxon>Bacillota</taxon>
        <taxon>Clostridia</taxon>
        <taxon>Eubacteriales</taxon>
        <taxon>Clostridiaceae</taxon>
        <taxon>Clostridium</taxon>
    </lineage>
</organism>
<keyword evidence="8" id="KW-0547">Nucleotide-binding</keyword>
<keyword evidence="10" id="KW-0067">ATP-binding</keyword>
<evidence type="ECO:0000256" key="12">
    <source>
        <dbReference type="ARBA" id="ARBA00023012"/>
    </source>
</evidence>
<reference evidence="17 18" key="1">
    <citation type="submission" date="2019-04" db="EMBL/GenBank/DDBJ databases">
        <title>Microbes associate with the intestines of laboratory mice.</title>
        <authorList>
            <person name="Navarre W."/>
            <person name="Wong E."/>
            <person name="Huang K."/>
            <person name="Tropini C."/>
            <person name="Ng K."/>
            <person name="Yu B."/>
        </authorList>
    </citation>
    <scope>NUCLEOTIDE SEQUENCE [LARGE SCALE GENOMIC DNA]</scope>
    <source>
        <strain evidence="17 18">NM50_B9-20</strain>
    </source>
</reference>
<evidence type="ECO:0000256" key="3">
    <source>
        <dbReference type="ARBA" id="ARBA00012438"/>
    </source>
</evidence>
<dbReference type="Gene3D" id="1.10.287.130">
    <property type="match status" value="1"/>
</dbReference>
<evidence type="ECO:0000256" key="2">
    <source>
        <dbReference type="ARBA" id="ARBA00004651"/>
    </source>
</evidence>
<dbReference type="InterPro" id="IPR003661">
    <property type="entry name" value="HisK_dim/P_dom"/>
</dbReference>
<feature type="coiled-coil region" evidence="14">
    <location>
        <begin position="216"/>
        <end position="246"/>
    </location>
</feature>
<dbReference type="InterPro" id="IPR004358">
    <property type="entry name" value="Sig_transdc_His_kin-like_C"/>
</dbReference>
<dbReference type="Pfam" id="PF00512">
    <property type="entry name" value="HisKA"/>
    <property type="match status" value="1"/>
</dbReference>
<evidence type="ECO:0000256" key="15">
    <source>
        <dbReference type="SAM" id="Phobius"/>
    </source>
</evidence>
<dbReference type="PROSITE" id="PS50109">
    <property type="entry name" value="HIS_KIN"/>
    <property type="match status" value="1"/>
</dbReference>
<dbReference type="InterPro" id="IPR003594">
    <property type="entry name" value="HATPase_dom"/>
</dbReference>
<evidence type="ECO:0000313" key="18">
    <source>
        <dbReference type="Proteomes" id="UP000306888"/>
    </source>
</evidence>
<dbReference type="Gene3D" id="3.30.565.10">
    <property type="entry name" value="Histidine kinase-like ATPase, C-terminal domain"/>
    <property type="match status" value="1"/>
</dbReference>
<dbReference type="EC" id="2.7.13.3" evidence="3"/>
<evidence type="ECO:0000313" key="17">
    <source>
        <dbReference type="EMBL" id="TGY44036.1"/>
    </source>
</evidence>
<dbReference type="InterPro" id="IPR005467">
    <property type="entry name" value="His_kinase_dom"/>
</dbReference>
<dbReference type="InterPro" id="IPR036890">
    <property type="entry name" value="HATPase_C_sf"/>
</dbReference>
<dbReference type="RefSeq" id="WP_136004976.1">
    <property type="nucleotide sequence ID" value="NZ_SRYR01000001.1"/>
</dbReference>
<accession>A0A4S2DNT5</accession>
<dbReference type="GO" id="GO:0005886">
    <property type="term" value="C:plasma membrane"/>
    <property type="evidence" value="ECO:0007669"/>
    <property type="project" value="UniProtKB-SubCell"/>
</dbReference>
<name>A0A4S2DNT5_9CLOT</name>
<feature type="transmembrane region" description="Helical" evidence="15">
    <location>
        <begin position="162"/>
        <end position="183"/>
    </location>
</feature>
<evidence type="ECO:0000256" key="6">
    <source>
        <dbReference type="ARBA" id="ARBA00022679"/>
    </source>
</evidence>
<dbReference type="GO" id="GO:0005524">
    <property type="term" value="F:ATP binding"/>
    <property type="evidence" value="ECO:0007669"/>
    <property type="project" value="UniProtKB-KW"/>
</dbReference>
<dbReference type="PRINTS" id="PR00344">
    <property type="entry name" value="BCTRLSENSOR"/>
</dbReference>
<keyword evidence="18" id="KW-1185">Reference proteome</keyword>
<keyword evidence="7 15" id="KW-0812">Transmembrane</keyword>
<keyword evidence="6" id="KW-0808">Transferase</keyword>
<dbReference type="Proteomes" id="UP000306888">
    <property type="component" value="Unassembled WGS sequence"/>
</dbReference>
<gene>
    <name evidence="17" type="ORF">E5347_04245</name>
</gene>
<evidence type="ECO:0000256" key="13">
    <source>
        <dbReference type="ARBA" id="ARBA00023136"/>
    </source>
</evidence>
<keyword evidence="4" id="KW-1003">Cell membrane</keyword>
<evidence type="ECO:0000256" key="8">
    <source>
        <dbReference type="ARBA" id="ARBA00022741"/>
    </source>
</evidence>
<sequence>MKIKLTLRYVLSMIMVFYITMIVYTILNIVIYKGNFSFGEEVFNLSFSTRDFALEYVKDLEEDNDLRLSNENIDKLIDNNIWIQVLNKENKEVYQANKPDKIPVSYSTYELVDFITDPWGSSAPTTITTNKVVNEGEEYMLLVGFPIDKVYRYKMTFTDESMLYHLSIIVFALILMTIVAYILSKYLVKPMVSVVDDINDLKNGLYKNKPIKNGVFEEVSKNINELSNVLKENEIKRTEVDKVKEEWIANITHDLKTPLSSIKGYAELIQGNDYVVDIEEAKKYSSRILDNSNYIQELVSDLSLVYKLKNKVIPINLKNENIIILLQENIIDLLNNSKYTDREINFNYENEKVISLCDKKYLKRAINNIIINSLEHNSKGTVVNVSLLEEEGRIKIIIEDNGQGVKEEDLIYIFDRYYKGVNSNSSYKGSGLGMAIAKEIIIYHNGSINIESKVGVGTKITIVL</sequence>
<evidence type="ECO:0000256" key="10">
    <source>
        <dbReference type="ARBA" id="ARBA00022840"/>
    </source>
</evidence>
<dbReference type="SUPFAM" id="SSF55874">
    <property type="entry name" value="ATPase domain of HSP90 chaperone/DNA topoisomerase II/histidine kinase"/>
    <property type="match status" value="1"/>
</dbReference>
<dbReference type="InterPro" id="IPR050398">
    <property type="entry name" value="HssS/ArlS-like"/>
</dbReference>
<comment type="caution">
    <text evidence="17">The sequence shown here is derived from an EMBL/GenBank/DDBJ whole genome shotgun (WGS) entry which is preliminary data.</text>
</comment>
<feature type="transmembrane region" description="Helical" evidence="15">
    <location>
        <begin position="7"/>
        <end position="31"/>
    </location>
</feature>
<dbReference type="PANTHER" id="PTHR45528">
    <property type="entry name" value="SENSOR HISTIDINE KINASE CPXA"/>
    <property type="match status" value="1"/>
</dbReference>
<dbReference type="EMBL" id="SRYR01000001">
    <property type="protein sequence ID" value="TGY44036.1"/>
    <property type="molecule type" value="Genomic_DNA"/>
</dbReference>
<dbReference type="SUPFAM" id="SSF47384">
    <property type="entry name" value="Homodimeric domain of signal transducing histidine kinase"/>
    <property type="match status" value="1"/>
</dbReference>
<dbReference type="PANTHER" id="PTHR45528:SF1">
    <property type="entry name" value="SENSOR HISTIDINE KINASE CPXA"/>
    <property type="match status" value="1"/>
</dbReference>
<comment type="catalytic activity">
    <reaction evidence="1">
        <text>ATP + protein L-histidine = ADP + protein N-phospho-L-histidine.</text>
        <dbReference type="EC" id="2.7.13.3"/>
    </reaction>
</comment>
<dbReference type="CDD" id="cd00082">
    <property type="entry name" value="HisKA"/>
    <property type="match status" value="1"/>
</dbReference>
<dbReference type="Pfam" id="PF02518">
    <property type="entry name" value="HATPase_c"/>
    <property type="match status" value="1"/>
</dbReference>
<dbReference type="GO" id="GO:0000155">
    <property type="term" value="F:phosphorelay sensor kinase activity"/>
    <property type="evidence" value="ECO:0007669"/>
    <property type="project" value="InterPro"/>
</dbReference>
<keyword evidence="12" id="KW-0902">Two-component regulatory system</keyword>
<evidence type="ECO:0000256" key="9">
    <source>
        <dbReference type="ARBA" id="ARBA00022777"/>
    </source>
</evidence>
<keyword evidence="5" id="KW-0597">Phosphoprotein</keyword>
<evidence type="ECO:0000256" key="1">
    <source>
        <dbReference type="ARBA" id="ARBA00000085"/>
    </source>
</evidence>
<comment type="subcellular location">
    <subcellularLocation>
        <location evidence="2">Cell membrane</location>
        <topology evidence="2">Multi-pass membrane protein</topology>
    </subcellularLocation>
</comment>
<keyword evidence="11 15" id="KW-1133">Transmembrane helix</keyword>
<dbReference type="OrthoDB" id="368131at2"/>
<dbReference type="AlphaFoldDB" id="A0A4S2DNT5"/>
<evidence type="ECO:0000256" key="7">
    <source>
        <dbReference type="ARBA" id="ARBA00022692"/>
    </source>
</evidence>
<keyword evidence="9 17" id="KW-0418">Kinase</keyword>
<evidence type="ECO:0000256" key="4">
    <source>
        <dbReference type="ARBA" id="ARBA00022475"/>
    </source>
</evidence>
<dbReference type="InterPro" id="IPR036097">
    <property type="entry name" value="HisK_dim/P_sf"/>
</dbReference>
<protein>
    <recommendedName>
        <fullName evidence="3">histidine kinase</fullName>
        <ecNumber evidence="3">2.7.13.3</ecNumber>
    </recommendedName>
</protein>
<feature type="domain" description="Histidine kinase" evidence="16">
    <location>
        <begin position="250"/>
        <end position="464"/>
    </location>
</feature>
<evidence type="ECO:0000259" key="16">
    <source>
        <dbReference type="PROSITE" id="PS50109"/>
    </source>
</evidence>
<keyword evidence="14" id="KW-0175">Coiled coil</keyword>
<evidence type="ECO:0000256" key="5">
    <source>
        <dbReference type="ARBA" id="ARBA00022553"/>
    </source>
</evidence>
<dbReference type="SMART" id="SM00387">
    <property type="entry name" value="HATPase_c"/>
    <property type="match status" value="1"/>
</dbReference>
<evidence type="ECO:0000256" key="11">
    <source>
        <dbReference type="ARBA" id="ARBA00022989"/>
    </source>
</evidence>
<evidence type="ECO:0000256" key="14">
    <source>
        <dbReference type="SAM" id="Coils"/>
    </source>
</evidence>
<proteinExistence type="predicted"/>
<keyword evidence="13 15" id="KW-0472">Membrane</keyword>
<dbReference type="SMART" id="SM00388">
    <property type="entry name" value="HisKA"/>
    <property type="match status" value="1"/>
</dbReference>